<gene>
    <name evidence="3" type="ORF">Vlu01_04200</name>
</gene>
<feature type="signal peptide" evidence="1">
    <location>
        <begin position="1"/>
        <end position="19"/>
    </location>
</feature>
<comment type="caution">
    <text evidence="3">The sequence shown here is derived from an EMBL/GenBank/DDBJ whole genome shotgun (WGS) entry which is preliminary data.</text>
</comment>
<sequence>MALLGVALVATTVASPAQAESKPAAPAAALPPTLEVQIHSRLQNLLNPVLSVAADTQVRTLVRNAAARQFDGDTNALWSTVIREAEESRIVNPNASNWLALKNAVAQFQSINGYAYDPQVYIPNLDEVIIPTSSVTLAVAPADEAATSATGYRVDQYGNVEILATPINEAYVETNEVWVLSVNERITLGGPPVHLREVPEEKEADGKEAERFDQNVPAAGAVEAPQAQPMAVCSPTGLRNNQGEEYLQRWRVPDKNSFGGLFEGKREMRLLVVTSTGIQVKNYLFPKVKRKHIDSWQNSNVFITTWDRAVWGEVLGYQWYELDGGDTVSSTISIPVQGGGSISTTVTSQERDDDGGSAAVLFSESTYREYDTGRVRFNLCSQGGDGGTGTDNFACGAIASASSTYSGYAPGRVTDCNRDTRLGGAYSWANALGTWPPGNPEWVQADFGVNRTIRRVVVYTSEGYPIRDFDVQVWNGVTYVTVASVTGNTQLAVTVNFSARTTRIVRILGRSGPNHQQTYVRVNELEAYAV</sequence>
<dbReference type="SUPFAM" id="SSF49785">
    <property type="entry name" value="Galactose-binding domain-like"/>
    <property type="match status" value="1"/>
</dbReference>
<evidence type="ECO:0000256" key="1">
    <source>
        <dbReference type="SAM" id="SignalP"/>
    </source>
</evidence>
<dbReference type="Gene3D" id="2.60.120.260">
    <property type="entry name" value="Galactose-binding domain-like"/>
    <property type="match status" value="1"/>
</dbReference>
<dbReference type="Proteomes" id="UP000643165">
    <property type="component" value="Unassembled WGS sequence"/>
</dbReference>
<evidence type="ECO:0000313" key="3">
    <source>
        <dbReference type="EMBL" id="GIJ19796.1"/>
    </source>
</evidence>
<proteinExistence type="predicted"/>
<dbReference type="EMBL" id="BOPB01000002">
    <property type="protein sequence ID" value="GIJ19796.1"/>
    <property type="molecule type" value="Genomic_DNA"/>
</dbReference>
<dbReference type="InterPro" id="IPR000421">
    <property type="entry name" value="FA58C"/>
</dbReference>
<protein>
    <recommendedName>
        <fullName evidence="2">F5/8 type C domain-containing protein</fullName>
    </recommendedName>
</protein>
<accession>A0ABQ4IPF8</accession>
<feature type="chain" id="PRO_5046025627" description="F5/8 type C domain-containing protein" evidence="1">
    <location>
        <begin position="20"/>
        <end position="530"/>
    </location>
</feature>
<name>A0ABQ4IPF8_9ACTN</name>
<dbReference type="InterPro" id="IPR008979">
    <property type="entry name" value="Galactose-bd-like_sf"/>
</dbReference>
<feature type="domain" description="F5/8 type C" evidence="2">
    <location>
        <begin position="399"/>
        <end position="520"/>
    </location>
</feature>
<evidence type="ECO:0000313" key="4">
    <source>
        <dbReference type="Proteomes" id="UP000643165"/>
    </source>
</evidence>
<organism evidence="3 4">
    <name type="scientific">Micromonospora lutea</name>
    <dbReference type="NCBI Taxonomy" id="419825"/>
    <lineage>
        <taxon>Bacteria</taxon>
        <taxon>Bacillati</taxon>
        <taxon>Actinomycetota</taxon>
        <taxon>Actinomycetes</taxon>
        <taxon>Micromonosporales</taxon>
        <taxon>Micromonosporaceae</taxon>
        <taxon>Micromonospora</taxon>
    </lineage>
</organism>
<keyword evidence="1" id="KW-0732">Signal</keyword>
<reference evidence="3 4" key="1">
    <citation type="submission" date="2021-01" db="EMBL/GenBank/DDBJ databases">
        <title>Whole genome shotgun sequence of Verrucosispora lutea NBRC 106530.</title>
        <authorList>
            <person name="Komaki H."/>
            <person name="Tamura T."/>
        </authorList>
    </citation>
    <scope>NUCLEOTIDE SEQUENCE [LARGE SCALE GENOMIC DNA]</scope>
    <source>
        <strain evidence="3 4">NBRC 106530</strain>
    </source>
</reference>
<keyword evidence="4" id="KW-1185">Reference proteome</keyword>
<evidence type="ECO:0000259" key="2">
    <source>
        <dbReference type="Pfam" id="PF00754"/>
    </source>
</evidence>
<dbReference type="Pfam" id="PF00754">
    <property type="entry name" value="F5_F8_type_C"/>
    <property type="match status" value="1"/>
</dbReference>